<dbReference type="GeneID" id="7826058"/>
<keyword evidence="3" id="KW-1185">Reference proteome</keyword>
<dbReference type="SUPFAM" id="SSF48452">
    <property type="entry name" value="TPR-like"/>
    <property type="match status" value="1"/>
</dbReference>
<accession>I7LWC8</accession>
<proteinExistence type="predicted"/>
<dbReference type="Proteomes" id="UP000009168">
    <property type="component" value="Unassembled WGS sequence"/>
</dbReference>
<dbReference type="KEGG" id="tet:TTHERM_00150010"/>
<protein>
    <submittedName>
        <fullName evidence="2">Anaphase-promoting complex, cyclosome, subunit 3</fullName>
    </submittedName>
</protein>
<gene>
    <name evidence="2" type="ORF">TTHERM_00150010</name>
</gene>
<dbReference type="EMBL" id="GG662603">
    <property type="protein sequence ID" value="EAS01390.2"/>
    <property type="molecule type" value="Genomic_DNA"/>
</dbReference>
<keyword evidence="1" id="KW-0175">Coiled coil</keyword>
<dbReference type="InterPro" id="IPR019734">
    <property type="entry name" value="TPR_rpt"/>
</dbReference>
<dbReference type="SMART" id="SM00028">
    <property type="entry name" value="TPR"/>
    <property type="match status" value="6"/>
</dbReference>
<sequence>MNSSINFIKYEQGSSIQQLFNVQKEYSIAQKININIQNDQSLISYDDLQNQIENFFEDQQKNLLQNQKSQNNDHFQNTLNQFQLAQVQYVLKNYEASLQTYNRKVEEESVTYDQKVKVYNQGITLVQLGRFQEAIQCFDSIIDSQDIEENLKAATFNAKIIAYIKQEEFGQAIHIINKINCIEPLSIYLKIFFLIQQQKYQQAIDYFESIQIEIQRDNVVYAQTQNAIGIAHIFLNQIYQAARSFENAMKTDDKEYIYKTNLIQCKLKLSSDRQTYEECLSLAQESKQQEGKQSIEMFFLCGKLNQKLNNNDEALKNFYFAQKLLDNSNDQYQINSKSYRDQVQSIRLLQIIQIKLYILFTCKTIYIQSNDASIKQQIFKEFLQTFDQAKQIFSENKNSNHKENIEIYQHYFYSMISLLYLDKQNYENASKNIEEAIIQIQNQPQQNQKLKDNFELYNLIAGYANFQLANYQKAINFLEIINKSEYQQLKLYYRSEICIKTEDYTQAIKLLEQIVTSDPLINLRKKILLGIAHIMLDDFQKAWNLLIPLKKEILNKIEYNQFVKDSQLRHYLSVLYFKANLFNKALKTILKDYQQENNNYKRQIILLAYCYAQVGDDQQAYQQLLKLLKKLQDTKNEREGQEDIQSLRENEEDFQALIFLADFLYQYLKKEKQSEINCDYIYKLAAQLNQDALYYQGLYLSQINKPQISNQCLRQYLDQPQSSTRYILVQHIIALNSFFSLDLKSLNQSIYESRQFGFNNFLDLHNYYTNSIDQSLFRKLFVLFDLIKKKYIQQDQSFNPSFQEPFILFNVLLEGKQSINILLNEFELAFELFQLFKLKNNQQSITFFQDQNVPYIGIQNSGDDQIQRILNFMYMKKVNLGEIYIQFLMNVFPYSYIHQIFLYYQRLNSILLQNENSKGSKDILEANRCFIMLCLRILQTIDLLYKLKIPNLKFQWIQVLLQYNFWIQEHQKINLKQLQENKKNVYYFLNIISNCQERDIYSVICFMQELIDSQHINPSQTLKEFCYSATQSTYQLSYCQRFMTYLQIELFSYQQIKLNNQIQNISLADQIVKKFVSVYLKYQTNIQFDLQQDFKNSFSQISQKLNLDLQLEYSLSDYITPSFTIFLKDISNEAQQIQINEAIRKREQLDEEYFEKFIQMESQFFKDNQMNDWREVYISYLFKNKKLFLNIQNMMKSQNTNQKVQSLIYSILIIYINHHPDKERLLKFLDSLVQDQELKPIISNRTALDPKIFKKLLQEFDQNDQDFAKMQFERQFEIIYRYRFKYTDEEKARNIYQQVMEKLNNQKN</sequence>
<reference evidence="3" key="1">
    <citation type="journal article" date="2006" name="PLoS Biol.">
        <title>Macronuclear genome sequence of the ciliate Tetrahymena thermophila, a model eukaryote.</title>
        <authorList>
            <person name="Eisen J.A."/>
            <person name="Coyne R.S."/>
            <person name="Wu M."/>
            <person name="Wu D."/>
            <person name="Thiagarajan M."/>
            <person name="Wortman J.R."/>
            <person name="Badger J.H."/>
            <person name="Ren Q."/>
            <person name="Amedeo P."/>
            <person name="Jones K.M."/>
            <person name="Tallon L.J."/>
            <person name="Delcher A.L."/>
            <person name="Salzberg S.L."/>
            <person name="Silva J.C."/>
            <person name="Haas B.J."/>
            <person name="Majoros W.H."/>
            <person name="Farzad M."/>
            <person name="Carlton J.M."/>
            <person name="Smith R.K. Jr."/>
            <person name="Garg J."/>
            <person name="Pearlman R.E."/>
            <person name="Karrer K.M."/>
            <person name="Sun L."/>
            <person name="Manning G."/>
            <person name="Elde N.C."/>
            <person name="Turkewitz A.P."/>
            <person name="Asai D.J."/>
            <person name="Wilkes D.E."/>
            <person name="Wang Y."/>
            <person name="Cai H."/>
            <person name="Collins K."/>
            <person name="Stewart B.A."/>
            <person name="Lee S.R."/>
            <person name="Wilamowska K."/>
            <person name="Weinberg Z."/>
            <person name="Ruzzo W.L."/>
            <person name="Wloga D."/>
            <person name="Gaertig J."/>
            <person name="Frankel J."/>
            <person name="Tsao C.-C."/>
            <person name="Gorovsky M.A."/>
            <person name="Keeling P.J."/>
            <person name="Waller R.F."/>
            <person name="Patron N.J."/>
            <person name="Cherry J.M."/>
            <person name="Stover N.A."/>
            <person name="Krieger C.J."/>
            <person name="del Toro C."/>
            <person name="Ryder H.F."/>
            <person name="Williamson S.C."/>
            <person name="Barbeau R.A."/>
            <person name="Hamilton E.P."/>
            <person name="Orias E."/>
        </authorList>
    </citation>
    <scope>NUCLEOTIDE SEQUENCE [LARGE SCALE GENOMIC DNA]</scope>
    <source>
        <strain evidence="3">SB210</strain>
    </source>
</reference>
<dbReference type="RefSeq" id="XP_001021636.2">
    <property type="nucleotide sequence ID" value="XM_001021636.2"/>
</dbReference>
<dbReference type="InterPro" id="IPR011990">
    <property type="entry name" value="TPR-like_helical_dom_sf"/>
</dbReference>
<dbReference type="InParanoid" id="I7LWC8"/>
<evidence type="ECO:0000256" key="1">
    <source>
        <dbReference type="SAM" id="Coils"/>
    </source>
</evidence>
<evidence type="ECO:0000313" key="3">
    <source>
        <dbReference type="Proteomes" id="UP000009168"/>
    </source>
</evidence>
<feature type="coiled-coil region" evidence="1">
    <location>
        <begin position="84"/>
        <end position="111"/>
    </location>
</feature>
<dbReference type="SUPFAM" id="SSF81901">
    <property type="entry name" value="HCP-like"/>
    <property type="match status" value="1"/>
</dbReference>
<evidence type="ECO:0000313" key="2">
    <source>
        <dbReference type="EMBL" id="EAS01390.2"/>
    </source>
</evidence>
<organism evidence="2 3">
    <name type="scientific">Tetrahymena thermophila (strain SB210)</name>
    <dbReference type="NCBI Taxonomy" id="312017"/>
    <lineage>
        <taxon>Eukaryota</taxon>
        <taxon>Sar</taxon>
        <taxon>Alveolata</taxon>
        <taxon>Ciliophora</taxon>
        <taxon>Intramacronucleata</taxon>
        <taxon>Oligohymenophorea</taxon>
        <taxon>Hymenostomatida</taxon>
        <taxon>Tetrahymenina</taxon>
        <taxon>Tetrahymenidae</taxon>
        <taxon>Tetrahymena</taxon>
    </lineage>
</organism>
<dbReference type="Gene3D" id="1.25.40.10">
    <property type="entry name" value="Tetratricopeptide repeat domain"/>
    <property type="match status" value="2"/>
</dbReference>
<feature type="coiled-coil region" evidence="1">
    <location>
        <begin position="583"/>
        <end position="644"/>
    </location>
</feature>
<name>I7LWC8_TETTS</name>